<dbReference type="PRINTS" id="PR00081">
    <property type="entry name" value="GDHRDH"/>
</dbReference>
<sequence>MRLPKYAVPVSVIGTLTGCTVLLKDYMGGRRYRGKEKISGKTVVITGATSGIGKETAMELARRGGRIIMGCRDTEKCEKVRQEIITETANRSVECRKLDLASYGSIRAFCKSINASESHIDVLINNAGIMMCPKMLTEDGIEMQLGVNHMGHFLLTHLFLDKLKASAPSRIIIVTSMSHKQGKINFDDLNSAKDYNKLDAYCQSKLANLLHMRELARRLEGTGVTVNALHPGVVDTNLHQHLPIAKSTLSSIILFPIKFILMKTPLQGAQTIIRLAVDPELERITGKYFSDCEEKNTSAPSFGRYCSETSVGHK</sequence>
<accession>A0A8S3ZUZ6</accession>
<evidence type="ECO:0000313" key="2">
    <source>
        <dbReference type="EMBL" id="CAG5133263.1"/>
    </source>
</evidence>
<evidence type="ECO:0008006" key="4">
    <source>
        <dbReference type="Google" id="ProtNLM"/>
    </source>
</evidence>
<dbReference type="PROSITE" id="PS51257">
    <property type="entry name" value="PROKAR_LIPOPROTEIN"/>
    <property type="match status" value="1"/>
</dbReference>
<dbReference type="Proteomes" id="UP000678393">
    <property type="component" value="Unassembled WGS sequence"/>
</dbReference>
<name>A0A8S3ZUZ6_9EUPU</name>
<dbReference type="SUPFAM" id="SSF51735">
    <property type="entry name" value="NAD(P)-binding Rossmann-fold domains"/>
    <property type="match status" value="1"/>
</dbReference>
<protein>
    <recommendedName>
        <fullName evidence="4">Retinol dehydrogenase 13</fullName>
    </recommendedName>
</protein>
<dbReference type="EMBL" id="CAJHNH020006046">
    <property type="protein sequence ID" value="CAG5133263.1"/>
    <property type="molecule type" value="Genomic_DNA"/>
</dbReference>
<dbReference type="InterPro" id="IPR002347">
    <property type="entry name" value="SDR_fam"/>
</dbReference>
<dbReference type="Gene3D" id="3.40.50.720">
    <property type="entry name" value="NAD(P)-binding Rossmann-like Domain"/>
    <property type="match status" value="1"/>
</dbReference>
<dbReference type="Pfam" id="PF00106">
    <property type="entry name" value="adh_short"/>
    <property type="match status" value="1"/>
</dbReference>
<proteinExistence type="predicted"/>
<gene>
    <name evidence="2" type="ORF">CUNI_LOCUS18821</name>
</gene>
<dbReference type="PANTHER" id="PTHR43157">
    <property type="entry name" value="PHOSPHATIDYLINOSITOL-GLYCAN BIOSYNTHESIS CLASS F PROTEIN-RELATED"/>
    <property type="match status" value="1"/>
</dbReference>
<dbReference type="InterPro" id="IPR036291">
    <property type="entry name" value="NAD(P)-bd_dom_sf"/>
</dbReference>
<comment type="caution">
    <text evidence="2">The sequence shown here is derived from an EMBL/GenBank/DDBJ whole genome shotgun (WGS) entry which is preliminary data.</text>
</comment>
<keyword evidence="1" id="KW-0560">Oxidoreductase</keyword>
<evidence type="ECO:0000313" key="3">
    <source>
        <dbReference type="Proteomes" id="UP000678393"/>
    </source>
</evidence>
<dbReference type="PANTHER" id="PTHR43157:SF31">
    <property type="entry name" value="PHOSPHATIDYLINOSITOL-GLYCAN BIOSYNTHESIS CLASS F PROTEIN"/>
    <property type="match status" value="1"/>
</dbReference>
<dbReference type="AlphaFoldDB" id="A0A8S3ZUZ6"/>
<keyword evidence="3" id="KW-1185">Reference proteome</keyword>
<evidence type="ECO:0000256" key="1">
    <source>
        <dbReference type="ARBA" id="ARBA00023002"/>
    </source>
</evidence>
<dbReference type="OrthoDB" id="191139at2759"/>
<organism evidence="2 3">
    <name type="scientific">Candidula unifasciata</name>
    <dbReference type="NCBI Taxonomy" id="100452"/>
    <lineage>
        <taxon>Eukaryota</taxon>
        <taxon>Metazoa</taxon>
        <taxon>Spiralia</taxon>
        <taxon>Lophotrochozoa</taxon>
        <taxon>Mollusca</taxon>
        <taxon>Gastropoda</taxon>
        <taxon>Heterobranchia</taxon>
        <taxon>Euthyneura</taxon>
        <taxon>Panpulmonata</taxon>
        <taxon>Eupulmonata</taxon>
        <taxon>Stylommatophora</taxon>
        <taxon>Helicina</taxon>
        <taxon>Helicoidea</taxon>
        <taxon>Geomitridae</taxon>
        <taxon>Candidula</taxon>
    </lineage>
</organism>
<reference evidence="2" key="1">
    <citation type="submission" date="2021-04" db="EMBL/GenBank/DDBJ databases">
        <authorList>
            <consortium name="Molecular Ecology Group"/>
        </authorList>
    </citation>
    <scope>NUCLEOTIDE SEQUENCE</scope>
</reference>
<dbReference type="GO" id="GO:0016491">
    <property type="term" value="F:oxidoreductase activity"/>
    <property type="evidence" value="ECO:0007669"/>
    <property type="project" value="UniProtKB-KW"/>
</dbReference>